<organism evidence="2 3">
    <name type="scientific">Streblomastix strix</name>
    <dbReference type="NCBI Taxonomy" id="222440"/>
    <lineage>
        <taxon>Eukaryota</taxon>
        <taxon>Metamonada</taxon>
        <taxon>Preaxostyla</taxon>
        <taxon>Oxymonadida</taxon>
        <taxon>Streblomastigidae</taxon>
        <taxon>Streblomastix</taxon>
    </lineage>
</organism>
<sequence length="109" mass="11961">MASTEDSDAQRKSNVKIENQSSEAKVSQIAPKSQSLLSSSSNGKHDGDAVPEDGAAAATTTKHTQEQIKQLKFMIKNILIFNDKSFDTSDISDPYFKSTFDGNFKIENE</sequence>
<name>A0A5J4TS99_9EUKA</name>
<dbReference type="AlphaFoldDB" id="A0A5J4TS99"/>
<evidence type="ECO:0000313" key="2">
    <source>
        <dbReference type="EMBL" id="KAA6361204.1"/>
    </source>
</evidence>
<feature type="compositionally biased region" description="Polar residues" evidence="1">
    <location>
        <begin position="16"/>
        <end position="25"/>
    </location>
</feature>
<reference evidence="2 3" key="1">
    <citation type="submission" date="2019-03" db="EMBL/GenBank/DDBJ databases">
        <title>Single cell metagenomics reveals metabolic interactions within the superorganism composed of flagellate Streblomastix strix and complex community of Bacteroidetes bacteria on its surface.</title>
        <authorList>
            <person name="Treitli S.C."/>
            <person name="Kolisko M."/>
            <person name="Husnik F."/>
            <person name="Keeling P."/>
            <person name="Hampl V."/>
        </authorList>
    </citation>
    <scope>NUCLEOTIDE SEQUENCE [LARGE SCALE GENOMIC DNA]</scope>
    <source>
        <strain evidence="2">ST1C</strain>
    </source>
</reference>
<gene>
    <name evidence="2" type="ORF">EZS28_043270</name>
</gene>
<evidence type="ECO:0000313" key="3">
    <source>
        <dbReference type="Proteomes" id="UP000324800"/>
    </source>
</evidence>
<proteinExistence type="predicted"/>
<dbReference type="EMBL" id="SNRW01025885">
    <property type="protein sequence ID" value="KAA6361204.1"/>
    <property type="molecule type" value="Genomic_DNA"/>
</dbReference>
<dbReference type="Proteomes" id="UP000324800">
    <property type="component" value="Unassembled WGS sequence"/>
</dbReference>
<evidence type="ECO:0000256" key="1">
    <source>
        <dbReference type="SAM" id="MobiDB-lite"/>
    </source>
</evidence>
<feature type="region of interest" description="Disordered" evidence="1">
    <location>
        <begin position="1"/>
        <end position="63"/>
    </location>
</feature>
<accession>A0A5J4TS99</accession>
<comment type="caution">
    <text evidence="2">The sequence shown here is derived from an EMBL/GenBank/DDBJ whole genome shotgun (WGS) entry which is preliminary data.</text>
</comment>
<protein>
    <submittedName>
        <fullName evidence="2">Uncharacterized protein</fullName>
    </submittedName>
</protein>